<evidence type="ECO:0000313" key="2">
    <source>
        <dbReference type="Proteomes" id="UP000807469"/>
    </source>
</evidence>
<dbReference type="Proteomes" id="UP000807469">
    <property type="component" value="Unassembled WGS sequence"/>
</dbReference>
<dbReference type="EMBL" id="MU155152">
    <property type="protein sequence ID" value="KAF9483616.1"/>
    <property type="molecule type" value="Genomic_DNA"/>
</dbReference>
<dbReference type="OrthoDB" id="10262413at2759"/>
<protein>
    <submittedName>
        <fullName evidence="1">Uncharacterized protein</fullName>
    </submittedName>
</protein>
<dbReference type="AlphaFoldDB" id="A0A9P5ZCV4"/>
<gene>
    <name evidence="1" type="ORF">BDN70DRAFT_891676</name>
</gene>
<proteinExistence type="predicted"/>
<name>A0A9P5ZCV4_9AGAR</name>
<reference evidence="1" key="1">
    <citation type="submission" date="2020-11" db="EMBL/GenBank/DDBJ databases">
        <authorList>
            <consortium name="DOE Joint Genome Institute"/>
            <person name="Ahrendt S."/>
            <person name="Riley R."/>
            <person name="Andreopoulos W."/>
            <person name="Labutti K."/>
            <person name="Pangilinan J."/>
            <person name="Ruiz-Duenas F.J."/>
            <person name="Barrasa J.M."/>
            <person name="Sanchez-Garcia M."/>
            <person name="Camarero S."/>
            <person name="Miyauchi S."/>
            <person name="Serrano A."/>
            <person name="Linde D."/>
            <person name="Babiker R."/>
            <person name="Drula E."/>
            <person name="Ayuso-Fernandez I."/>
            <person name="Pacheco R."/>
            <person name="Padilla G."/>
            <person name="Ferreira P."/>
            <person name="Barriuso J."/>
            <person name="Kellner H."/>
            <person name="Castanera R."/>
            <person name="Alfaro M."/>
            <person name="Ramirez L."/>
            <person name="Pisabarro A.G."/>
            <person name="Kuo A."/>
            <person name="Tritt A."/>
            <person name="Lipzen A."/>
            <person name="He G."/>
            <person name="Yan M."/>
            <person name="Ng V."/>
            <person name="Cullen D."/>
            <person name="Martin F."/>
            <person name="Rosso M.-N."/>
            <person name="Henrissat B."/>
            <person name="Hibbett D."/>
            <person name="Martinez A.T."/>
            <person name="Grigoriev I.V."/>
        </authorList>
    </citation>
    <scope>NUCLEOTIDE SEQUENCE</scope>
    <source>
        <strain evidence="1">CIRM-BRFM 674</strain>
    </source>
</reference>
<comment type="caution">
    <text evidence="1">The sequence shown here is derived from an EMBL/GenBank/DDBJ whole genome shotgun (WGS) entry which is preliminary data.</text>
</comment>
<keyword evidence="2" id="KW-1185">Reference proteome</keyword>
<sequence>MNNKKFLVWFRYVSIITDDARGQHGNHTTYSDLNTEALNALPLAAMHRNVDIPIVEADKAGNRFWLSLRPLGQPDDPEYSLAAIAILHQTSIARKQRGYIGKGLNTWSGVDINDTADLFIIVFDAAISNPSAAGHGKEGYYFVENFEYSCLEVAQTISEKLVELGITSIVEPKAFFQEELDKNYGARQAIIRMPHIIDYSFIGVLAAFGASGRQERFLG</sequence>
<accession>A0A9P5ZCV4</accession>
<organism evidence="1 2">
    <name type="scientific">Pholiota conissans</name>
    <dbReference type="NCBI Taxonomy" id="109636"/>
    <lineage>
        <taxon>Eukaryota</taxon>
        <taxon>Fungi</taxon>
        <taxon>Dikarya</taxon>
        <taxon>Basidiomycota</taxon>
        <taxon>Agaricomycotina</taxon>
        <taxon>Agaricomycetes</taxon>
        <taxon>Agaricomycetidae</taxon>
        <taxon>Agaricales</taxon>
        <taxon>Agaricineae</taxon>
        <taxon>Strophariaceae</taxon>
        <taxon>Pholiota</taxon>
    </lineage>
</organism>
<evidence type="ECO:0000313" key="1">
    <source>
        <dbReference type="EMBL" id="KAF9483616.1"/>
    </source>
</evidence>